<sequence length="209" mass="23635">MRTPVRCCGMLGTFHNLLEVNHFSGLPNGRIGIAFLFSFCCGGVSFRGLCFRRQHGAQLVFSQDVTNVIVRCEAVERHRLRRFTLFLRMGTDAYVPIICGNRMRGYAEGRCRMVEEPLLIPLLLQLRTNLVIFRVVTVLNILRFLPPIGGVQLCLGASEKKILTDVRASSLPSVEATVLHPLCCECETQCIRTIDDVYSVPFFFCFTFH</sequence>
<reference evidence="2" key="1">
    <citation type="submission" date="2011-07" db="EMBL/GenBank/DDBJ databases">
        <title>Divergent evolution of antigenic variation in African trypanosomes.</title>
        <authorList>
            <person name="Jackson A.P."/>
            <person name="Berry A."/>
            <person name="Allison H.C."/>
            <person name="Burton P."/>
            <person name="Anderson J."/>
            <person name="Aslett M."/>
            <person name="Brown R."/>
            <person name="Corton N."/>
            <person name="Harris D."/>
            <person name="Hauser H."/>
            <person name="Gamble J."/>
            <person name="Gilderthorp R."/>
            <person name="McQuillan J."/>
            <person name="Quail M.A."/>
            <person name="Sanders M."/>
            <person name="Van Tonder A."/>
            <person name="Ginger M.L."/>
            <person name="Donelson J.E."/>
            <person name="Field M.C."/>
            <person name="Barry J.D."/>
            <person name="Berriman M."/>
            <person name="Hertz-Fowler C."/>
        </authorList>
    </citation>
    <scope>NUCLEOTIDE SEQUENCE [LARGE SCALE GENOMIC DNA]</scope>
    <source>
        <strain evidence="2">IL3000</strain>
    </source>
</reference>
<gene>
    <name evidence="1" type="ORF">TCIL3000_0_36970</name>
</gene>
<keyword evidence="2" id="KW-1185">Reference proteome</keyword>
<comment type="caution">
    <text evidence="1">The sequence shown here is derived from an EMBL/GenBank/DDBJ whole genome shotgun (WGS) entry which is preliminary data.</text>
</comment>
<name>F9W6P9_TRYCI</name>
<protein>
    <submittedName>
        <fullName evidence="1">WGS project CAEQ00000000 data, annotated contig 1499</fullName>
    </submittedName>
</protein>
<evidence type="ECO:0000313" key="2">
    <source>
        <dbReference type="Proteomes" id="UP000000702"/>
    </source>
</evidence>
<dbReference type="EMBL" id="CAEQ01000907">
    <property type="protein sequence ID" value="CCD12856.1"/>
    <property type="molecule type" value="Genomic_DNA"/>
</dbReference>
<accession>F9W6P9</accession>
<dbReference type="VEuPathDB" id="TriTrypDB:TcIL3000_0_36970"/>
<organism evidence="1 2">
    <name type="scientific">Trypanosoma congolense (strain IL3000)</name>
    <dbReference type="NCBI Taxonomy" id="1068625"/>
    <lineage>
        <taxon>Eukaryota</taxon>
        <taxon>Discoba</taxon>
        <taxon>Euglenozoa</taxon>
        <taxon>Kinetoplastea</taxon>
        <taxon>Metakinetoplastina</taxon>
        <taxon>Trypanosomatida</taxon>
        <taxon>Trypanosomatidae</taxon>
        <taxon>Trypanosoma</taxon>
        <taxon>Nannomonas</taxon>
    </lineage>
</organism>
<dbReference type="AlphaFoldDB" id="F9W6P9"/>
<dbReference type="Proteomes" id="UP000000702">
    <property type="component" value="Unassembled WGS sequence"/>
</dbReference>
<evidence type="ECO:0000313" key="1">
    <source>
        <dbReference type="EMBL" id="CCD12856.1"/>
    </source>
</evidence>
<proteinExistence type="predicted"/>
<reference evidence="1 2" key="2">
    <citation type="journal article" date="2012" name="Proc. Natl. Acad. Sci. U.S.A.">
        <title>Antigenic diversity is generated by distinct evolutionary mechanisms in African trypanosome species.</title>
        <authorList>
            <person name="Jackson A.P."/>
            <person name="Berry A."/>
            <person name="Aslett M."/>
            <person name="Allison H.C."/>
            <person name="Burton P."/>
            <person name="Vavrova-Anderson J."/>
            <person name="Brown R."/>
            <person name="Browne H."/>
            <person name="Corton N."/>
            <person name="Hauser H."/>
            <person name="Gamble J."/>
            <person name="Gilderthorp R."/>
            <person name="Marcello L."/>
            <person name="McQuillan J."/>
            <person name="Otto T.D."/>
            <person name="Quail M.A."/>
            <person name="Sanders M.J."/>
            <person name="van Tonder A."/>
            <person name="Ginger M.L."/>
            <person name="Field M.C."/>
            <person name="Barry J.D."/>
            <person name="Hertz-Fowler C."/>
            <person name="Berriman M."/>
        </authorList>
    </citation>
    <scope>NUCLEOTIDE SEQUENCE [LARGE SCALE GENOMIC DNA]</scope>
    <source>
        <strain evidence="1 2">IL3000</strain>
    </source>
</reference>